<dbReference type="PANTHER" id="PTHR35869">
    <property type="entry name" value="OUTER-MEMBRANE LIPOPROTEIN CARRIER PROTEIN"/>
    <property type="match status" value="1"/>
</dbReference>
<accession>A0ABV3XSQ4</accession>
<feature type="signal peptide" evidence="2">
    <location>
        <begin position="1"/>
        <end position="19"/>
    </location>
</feature>
<dbReference type="Gene3D" id="2.50.20.10">
    <property type="entry name" value="Lipoprotein localisation LolA/LolB/LppX"/>
    <property type="match status" value="1"/>
</dbReference>
<evidence type="ECO:0000313" key="3">
    <source>
        <dbReference type="EMBL" id="MEX5728104.1"/>
    </source>
</evidence>
<evidence type="ECO:0000256" key="2">
    <source>
        <dbReference type="SAM" id="SignalP"/>
    </source>
</evidence>
<dbReference type="CDD" id="cd16325">
    <property type="entry name" value="LolA"/>
    <property type="match status" value="1"/>
</dbReference>
<keyword evidence="4" id="KW-1185">Reference proteome</keyword>
<dbReference type="InterPro" id="IPR029046">
    <property type="entry name" value="LolA/LolB/LppX"/>
</dbReference>
<evidence type="ECO:0000313" key="4">
    <source>
        <dbReference type="Proteomes" id="UP001560019"/>
    </source>
</evidence>
<organism evidence="3 4">
    <name type="scientific">Rhodovulum iodosum</name>
    <dbReference type="NCBI Taxonomy" id="68291"/>
    <lineage>
        <taxon>Bacteria</taxon>
        <taxon>Pseudomonadati</taxon>
        <taxon>Pseudomonadota</taxon>
        <taxon>Alphaproteobacteria</taxon>
        <taxon>Rhodobacterales</taxon>
        <taxon>Paracoccaceae</taxon>
        <taxon>Rhodovulum</taxon>
    </lineage>
</organism>
<keyword evidence="1 2" id="KW-0732">Signal</keyword>
<reference evidence="3 4" key="1">
    <citation type="submission" date="2024-06" db="EMBL/GenBank/DDBJ databases">
        <title>Genome of Rhodovulum iodosum, a marine photoferrotroph.</title>
        <authorList>
            <person name="Bianchini G."/>
            <person name="Nikeleit V."/>
            <person name="Kappler A."/>
            <person name="Bryce C."/>
            <person name="Sanchez-Baracaldo P."/>
        </authorList>
    </citation>
    <scope>NUCLEOTIDE SEQUENCE [LARGE SCALE GENOMIC DNA]</scope>
    <source>
        <strain evidence="3 4">UT/N1</strain>
    </source>
</reference>
<name>A0ABV3XSQ4_9RHOB</name>
<keyword evidence="3" id="KW-0449">Lipoprotein</keyword>
<dbReference type="SUPFAM" id="SSF89392">
    <property type="entry name" value="Prokaryotic lipoproteins and lipoprotein localization factors"/>
    <property type="match status" value="1"/>
</dbReference>
<dbReference type="RefSeq" id="WP_125408460.1">
    <property type="nucleotide sequence ID" value="NZ_JBEHHI010000001.1"/>
</dbReference>
<dbReference type="InterPro" id="IPR004564">
    <property type="entry name" value="OM_lipoprot_carrier_LolA-like"/>
</dbReference>
<protein>
    <submittedName>
        <fullName evidence="3">Outer membrane lipoprotein-sorting protein</fullName>
    </submittedName>
</protein>
<sequence>MKTLSLAFALLFAALPALADPIPLAELSRYLNGIETAQGRFTQVNGDRSVSTGTVYIRRPGRIRFEYDPPNDALVMAGGGQVAVFDPKSNQPPEQYPLSRTPLSLILDRQVDLRRARMVVGYGAEGSTTRVTAQDPDNPDYGTLTLFFADDPVRLVQWVVDDGSGSPVRVALDDLETGVSLGASLFNIVLEARKRGED</sequence>
<dbReference type="Pfam" id="PF03548">
    <property type="entry name" value="LolA"/>
    <property type="match status" value="1"/>
</dbReference>
<dbReference type="EMBL" id="JBEHHI010000001">
    <property type="protein sequence ID" value="MEX5728104.1"/>
    <property type="molecule type" value="Genomic_DNA"/>
</dbReference>
<gene>
    <name evidence="3" type="ORF">Ga0609869_001457</name>
</gene>
<proteinExistence type="predicted"/>
<comment type="caution">
    <text evidence="3">The sequence shown here is derived from an EMBL/GenBank/DDBJ whole genome shotgun (WGS) entry which is preliminary data.</text>
</comment>
<dbReference type="Proteomes" id="UP001560019">
    <property type="component" value="Unassembled WGS sequence"/>
</dbReference>
<dbReference type="PANTHER" id="PTHR35869:SF1">
    <property type="entry name" value="OUTER-MEMBRANE LIPOPROTEIN CARRIER PROTEIN"/>
    <property type="match status" value="1"/>
</dbReference>
<evidence type="ECO:0000256" key="1">
    <source>
        <dbReference type="ARBA" id="ARBA00022729"/>
    </source>
</evidence>
<feature type="chain" id="PRO_5046632872" evidence="2">
    <location>
        <begin position="20"/>
        <end position="198"/>
    </location>
</feature>